<keyword evidence="4 5" id="KW-0732">Signal</keyword>
<dbReference type="Pfam" id="PF00496">
    <property type="entry name" value="SBP_bac_5"/>
    <property type="match status" value="1"/>
</dbReference>
<dbReference type="PIRSF" id="PIRSF002741">
    <property type="entry name" value="MppA"/>
    <property type="match status" value="1"/>
</dbReference>
<name>Q2CJ59_OCEGH</name>
<dbReference type="SUPFAM" id="SSF53850">
    <property type="entry name" value="Periplasmic binding protein-like II"/>
    <property type="match status" value="1"/>
</dbReference>
<dbReference type="STRING" id="314256.OG2516_00904"/>
<sequence>MTIRTSPTLATLRGASAAVALGLAGLGTLAASPALAQEPATSPRAAEDALVMVARQDPGTLDYVKSILTALRLWIPANVVEPLVYFEADGTVSPGVAESWEISEDGTVYTFTIRDAQFSDGTPVTVEDVVYSLETMSESPVVANAAAFDSVTDITALDDRRVQVTLSQPSQNFWFGMGDVSGLIQPEAAAGDIATNPIGTGPYRLVEYVSNSHLTFEANPNYWGEAPAIEDVTVRIVTDGTAGLNALAAGEVDAIPVITIDLWEQLVNRDLDDQYELVTYPQVGEPTYAVINQALDPGLRQAIAMTLDRQQFNDAFGAAWGAENTCTFGLPNMPWYAPESAETCPYPFDFEAAMAAVAENGYGDVELEYVSLSDVPDLSLPADVMVPMMQAAGFDVTRNAIDLARYSQIIFQGRPPQFDVTIMSGPGGATQWACPDPEAAGWSTYCSAEYTEKLQAADAATSQEEYEARMDEASAILREDAVIVPLIAKLGVGLLHPDLEGFTEPRVGVAVELSRLSW</sequence>
<dbReference type="eggNOG" id="COG0747">
    <property type="taxonomic scope" value="Bacteria"/>
</dbReference>
<dbReference type="GO" id="GO:0043190">
    <property type="term" value="C:ATP-binding cassette (ABC) transporter complex"/>
    <property type="evidence" value="ECO:0007669"/>
    <property type="project" value="InterPro"/>
</dbReference>
<dbReference type="Gene3D" id="3.10.105.10">
    <property type="entry name" value="Dipeptide-binding Protein, Domain 3"/>
    <property type="match status" value="1"/>
</dbReference>
<evidence type="ECO:0000256" key="1">
    <source>
        <dbReference type="ARBA" id="ARBA00004418"/>
    </source>
</evidence>
<comment type="caution">
    <text evidence="7">The sequence shown here is derived from an EMBL/GenBank/DDBJ whole genome shotgun (WGS) entry which is preliminary data.</text>
</comment>
<evidence type="ECO:0000313" key="8">
    <source>
        <dbReference type="Proteomes" id="UP000003635"/>
    </source>
</evidence>
<organism evidence="7 8">
    <name type="scientific">Oceanicola granulosus (strain ATCC BAA-861 / DSM 15982 / KCTC 12143 / HTCC2516)</name>
    <dbReference type="NCBI Taxonomy" id="314256"/>
    <lineage>
        <taxon>Bacteria</taxon>
        <taxon>Pseudomonadati</taxon>
        <taxon>Pseudomonadota</taxon>
        <taxon>Alphaproteobacteria</taxon>
        <taxon>Rhodobacterales</taxon>
        <taxon>Roseobacteraceae</taxon>
        <taxon>Oceanicola</taxon>
    </lineage>
</organism>
<dbReference type="InterPro" id="IPR000914">
    <property type="entry name" value="SBP_5_dom"/>
</dbReference>
<dbReference type="AlphaFoldDB" id="Q2CJ59"/>
<dbReference type="RefSeq" id="WP_007253713.1">
    <property type="nucleotide sequence ID" value="NZ_CH724107.1"/>
</dbReference>
<dbReference type="InterPro" id="IPR030678">
    <property type="entry name" value="Peptide/Ni-bd"/>
</dbReference>
<evidence type="ECO:0000256" key="5">
    <source>
        <dbReference type="SAM" id="SignalP"/>
    </source>
</evidence>
<protein>
    <submittedName>
        <fullName evidence="7">Putative ABC transporter substrate-binding protein</fullName>
    </submittedName>
</protein>
<evidence type="ECO:0000313" key="7">
    <source>
        <dbReference type="EMBL" id="EAR52741.1"/>
    </source>
</evidence>
<dbReference type="PANTHER" id="PTHR30290:SF10">
    <property type="entry name" value="PERIPLASMIC OLIGOPEPTIDE-BINDING PROTEIN-RELATED"/>
    <property type="match status" value="1"/>
</dbReference>
<dbReference type="GO" id="GO:0015833">
    <property type="term" value="P:peptide transport"/>
    <property type="evidence" value="ECO:0007669"/>
    <property type="project" value="TreeGrafter"/>
</dbReference>
<keyword evidence="3" id="KW-0813">Transport</keyword>
<comment type="similarity">
    <text evidence="2">Belongs to the bacterial solute-binding protein 5 family.</text>
</comment>
<feature type="chain" id="PRO_5004207320" evidence="5">
    <location>
        <begin position="37"/>
        <end position="518"/>
    </location>
</feature>
<accession>Q2CJ59</accession>
<evidence type="ECO:0000259" key="6">
    <source>
        <dbReference type="Pfam" id="PF00496"/>
    </source>
</evidence>
<evidence type="ECO:0000256" key="4">
    <source>
        <dbReference type="ARBA" id="ARBA00022729"/>
    </source>
</evidence>
<proteinExistence type="inferred from homology"/>
<dbReference type="PANTHER" id="PTHR30290">
    <property type="entry name" value="PERIPLASMIC BINDING COMPONENT OF ABC TRANSPORTER"/>
    <property type="match status" value="1"/>
</dbReference>
<dbReference type="OrthoDB" id="9803988at2"/>
<dbReference type="EMBL" id="AAOT01000002">
    <property type="protein sequence ID" value="EAR52741.1"/>
    <property type="molecule type" value="Genomic_DNA"/>
</dbReference>
<evidence type="ECO:0000256" key="2">
    <source>
        <dbReference type="ARBA" id="ARBA00005695"/>
    </source>
</evidence>
<comment type="subcellular location">
    <subcellularLocation>
        <location evidence="1">Periplasm</location>
    </subcellularLocation>
</comment>
<dbReference type="GO" id="GO:0030288">
    <property type="term" value="C:outer membrane-bounded periplasmic space"/>
    <property type="evidence" value="ECO:0007669"/>
    <property type="project" value="UniProtKB-ARBA"/>
</dbReference>
<dbReference type="CDD" id="cd00995">
    <property type="entry name" value="PBP2_NikA_DppA_OppA_like"/>
    <property type="match status" value="1"/>
</dbReference>
<dbReference type="GO" id="GO:1904680">
    <property type="term" value="F:peptide transmembrane transporter activity"/>
    <property type="evidence" value="ECO:0007669"/>
    <property type="project" value="TreeGrafter"/>
</dbReference>
<dbReference type="Gene3D" id="3.40.190.10">
    <property type="entry name" value="Periplasmic binding protein-like II"/>
    <property type="match status" value="1"/>
</dbReference>
<reference evidence="7 8" key="1">
    <citation type="journal article" date="2010" name="J. Bacteriol.">
        <title>Genome sequences of Oceanicola granulosus HTCC2516(T) and Oceanicola batsensis HTCC2597(TDelta).</title>
        <authorList>
            <person name="Thrash J.C."/>
            <person name="Cho J.C."/>
            <person name="Vergin K.L."/>
            <person name="Giovannoni S.J."/>
        </authorList>
    </citation>
    <scope>NUCLEOTIDE SEQUENCE [LARGE SCALE GENOMIC DNA]</scope>
    <source>
        <strain evidence="8">ATCC BAA-861 / DSM 15982 / KCTC 12143 / HTCC2516</strain>
    </source>
</reference>
<evidence type="ECO:0000256" key="3">
    <source>
        <dbReference type="ARBA" id="ARBA00022448"/>
    </source>
</evidence>
<feature type="domain" description="Solute-binding protein family 5" evidence="6">
    <location>
        <begin position="92"/>
        <end position="413"/>
    </location>
</feature>
<gene>
    <name evidence="7" type="ORF">OG2516_00904</name>
</gene>
<dbReference type="InterPro" id="IPR039424">
    <property type="entry name" value="SBP_5"/>
</dbReference>
<dbReference type="HOGENOM" id="CLU_017028_7_3_5"/>
<keyword evidence="8" id="KW-1185">Reference proteome</keyword>
<feature type="signal peptide" evidence="5">
    <location>
        <begin position="1"/>
        <end position="36"/>
    </location>
</feature>
<dbReference type="Proteomes" id="UP000003635">
    <property type="component" value="Unassembled WGS sequence"/>
</dbReference>